<dbReference type="InterPro" id="IPR001453">
    <property type="entry name" value="MoaB/Mog_dom"/>
</dbReference>
<accession>A0A5M6J2N5</accession>
<dbReference type="RefSeq" id="WP_150038657.1">
    <property type="nucleotide sequence ID" value="NZ_OW485601.1"/>
</dbReference>
<evidence type="ECO:0000256" key="2">
    <source>
        <dbReference type="ARBA" id="ARBA00002901"/>
    </source>
</evidence>
<dbReference type="FunFam" id="3.40.980.10:FF:000004">
    <property type="entry name" value="Molybdopterin molybdenumtransferase"/>
    <property type="match status" value="1"/>
</dbReference>
<comment type="cofactor">
    <cofactor evidence="1 11">
        <name>Mg(2+)</name>
        <dbReference type="ChEBI" id="CHEBI:18420"/>
    </cofactor>
</comment>
<dbReference type="SMART" id="SM00852">
    <property type="entry name" value="MoCF_biosynth"/>
    <property type="match status" value="1"/>
</dbReference>
<evidence type="ECO:0000256" key="10">
    <source>
        <dbReference type="ARBA" id="ARBA00047317"/>
    </source>
</evidence>
<gene>
    <name evidence="13" type="ORF">F1189_00640</name>
</gene>
<protein>
    <recommendedName>
        <fullName evidence="11">Molybdopterin molybdenumtransferase</fullName>
        <ecNumber evidence="11">2.10.1.1</ecNumber>
    </recommendedName>
</protein>
<sequence length="401" mass="41440">MLSVAEARARILAPLRATPAEVVPLAEGWQRVTAAPVLARLTQPPRALSAMDGYALRAADGTQGTTLRVVGRAPAGHPWDGRVGPGEAVRLFTGSVIPEGADAILLQEDATAEGDTVTLREAVQAGRWIRQAGQDFATDQVLVPAGRRLGARDIGLLAAGNHPWLQVHRRPRVAILATGDEIALPGDPIPPGGIVSSNAHALAALVRAAGGEPVVLPIAPDDRATLAAAADAARGMDLLVTSGGASVGDHDLVRSALGERGLEIDFWTVAIRPGKPLIHGRLGEVPMIGLPGNPVSAMVCGIVFLLPAVQRLAGLEGAPLPVTQAVLGAALPANDRRFDHLRATLATEPDGTLVVTAFPAQDSSMLRLLAQADALILREPQAPALPAGATVQVIRLDTLGL</sequence>
<keyword evidence="7 11" id="KW-0479">Metal-binding</keyword>
<evidence type="ECO:0000256" key="9">
    <source>
        <dbReference type="ARBA" id="ARBA00023150"/>
    </source>
</evidence>
<dbReference type="GO" id="GO:0005829">
    <property type="term" value="C:cytosol"/>
    <property type="evidence" value="ECO:0007669"/>
    <property type="project" value="TreeGrafter"/>
</dbReference>
<comment type="caution">
    <text evidence="13">The sequence shown here is derived from an EMBL/GenBank/DDBJ whole genome shotgun (WGS) entry which is preliminary data.</text>
</comment>
<dbReference type="GO" id="GO:0006777">
    <property type="term" value="P:Mo-molybdopterin cofactor biosynthetic process"/>
    <property type="evidence" value="ECO:0007669"/>
    <property type="project" value="UniProtKB-UniRule"/>
</dbReference>
<dbReference type="Gene3D" id="3.90.105.10">
    <property type="entry name" value="Molybdopterin biosynthesis moea protein, domain 2"/>
    <property type="match status" value="1"/>
</dbReference>
<evidence type="ECO:0000256" key="8">
    <source>
        <dbReference type="ARBA" id="ARBA00022842"/>
    </source>
</evidence>
<dbReference type="Gene3D" id="2.170.190.11">
    <property type="entry name" value="Molybdopterin biosynthesis moea protein, domain 3"/>
    <property type="match status" value="1"/>
</dbReference>
<dbReference type="GO" id="GO:0061599">
    <property type="term" value="F:molybdopterin molybdotransferase activity"/>
    <property type="evidence" value="ECO:0007669"/>
    <property type="project" value="UniProtKB-UniRule"/>
</dbReference>
<comment type="similarity">
    <text evidence="4 11">Belongs to the MoeA family.</text>
</comment>
<dbReference type="CDD" id="cd00887">
    <property type="entry name" value="MoeA"/>
    <property type="match status" value="1"/>
</dbReference>
<evidence type="ECO:0000256" key="4">
    <source>
        <dbReference type="ARBA" id="ARBA00010763"/>
    </source>
</evidence>
<evidence type="ECO:0000256" key="3">
    <source>
        <dbReference type="ARBA" id="ARBA00005046"/>
    </source>
</evidence>
<dbReference type="Proteomes" id="UP000325255">
    <property type="component" value="Unassembled WGS sequence"/>
</dbReference>
<dbReference type="SUPFAM" id="SSF63867">
    <property type="entry name" value="MoeA C-terminal domain-like"/>
    <property type="match status" value="1"/>
</dbReference>
<dbReference type="SUPFAM" id="SSF53218">
    <property type="entry name" value="Molybdenum cofactor biosynthesis proteins"/>
    <property type="match status" value="1"/>
</dbReference>
<name>A0A5M6J2N5_9PROT</name>
<dbReference type="EC" id="2.10.1.1" evidence="11"/>
<keyword evidence="9 11" id="KW-0501">Molybdenum cofactor biosynthesis</keyword>
<dbReference type="OrthoDB" id="9804758at2"/>
<evidence type="ECO:0000313" key="14">
    <source>
        <dbReference type="Proteomes" id="UP000325255"/>
    </source>
</evidence>
<comment type="function">
    <text evidence="2 11">Catalyzes the insertion of molybdate into adenylated molybdopterin with the concomitant release of AMP.</text>
</comment>
<evidence type="ECO:0000256" key="7">
    <source>
        <dbReference type="ARBA" id="ARBA00022723"/>
    </source>
</evidence>
<evidence type="ECO:0000256" key="5">
    <source>
        <dbReference type="ARBA" id="ARBA00022505"/>
    </source>
</evidence>
<reference evidence="13 14" key="1">
    <citation type="submission" date="2019-09" db="EMBL/GenBank/DDBJ databases">
        <title>Genome sequence of Rhodovastum atsumiense, a diverse member of the Acetobacteraceae family of non-sulfur purple photosynthetic bacteria.</title>
        <authorList>
            <person name="Meyer T."/>
            <person name="Kyndt J."/>
        </authorList>
    </citation>
    <scope>NUCLEOTIDE SEQUENCE [LARGE SCALE GENOMIC DNA]</scope>
    <source>
        <strain evidence="13 14">DSM 21279</strain>
    </source>
</reference>
<evidence type="ECO:0000313" key="13">
    <source>
        <dbReference type="EMBL" id="KAA5614781.1"/>
    </source>
</evidence>
<dbReference type="Gene3D" id="3.40.980.10">
    <property type="entry name" value="MoaB/Mog-like domain"/>
    <property type="match status" value="1"/>
</dbReference>
<dbReference type="InterPro" id="IPR038987">
    <property type="entry name" value="MoeA-like"/>
</dbReference>
<dbReference type="Pfam" id="PF03453">
    <property type="entry name" value="MoeA_N"/>
    <property type="match status" value="1"/>
</dbReference>
<keyword evidence="14" id="KW-1185">Reference proteome</keyword>
<dbReference type="SUPFAM" id="SSF63882">
    <property type="entry name" value="MoeA N-terminal region -like"/>
    <property type="match status" value="1"/>
</dbReference>
<keyword evidence="6 11" id="KW-0808">Transferase</keyword>
<keyword evidence="5 11" id="KW-0500">Molybdenum</keyword>
<evidence type="ECO:0000256" key="11">
    <source>
        <dbReference type="RuleBase" id="RU365090"/>
    </source>
</evidence>
<dbReference type="EMBL" id="VWPK01000001">
    <property type="protein sequence ID" value="KAA5614781.1"/>
    <property type="molecule type" value="Genomic_DNA"/>
</dbReference>
<dbReference type="InterPro" id="IPR005111">
    <property type="entry name" value="MoeA_C_domain_IV"/>
</dbReference>
<comment type="catalytic activity">
    <reaction evidence="10">
        <text>adenylyl-molybdopterin + molybdate = Mo-molybdopterin + AMP + H(+)</text>
        <dbReference type="Rhea" id="RHEA:35047"/>
        <dbReference type="ChEBI" id="CHEBI:15378"/>
        <dbReference type="ChEBI" id="CHEBI:36264"/>
        <dbReference type="ChEBI" id="CHEBI:62727"/>
        <dbReference type="ChEBI" id="CHEBI:71302"/>
        <dbReference type="ChEBI" id="CHEBI:456215"/>
        <dbReference type="EC" id="2.10.1.1"/>
    </reaction>
</comment>
<dbReference type="PANTHER" id="PTHR10192">
    <property type="entry name" value="MOLYBDOPTERIN BIOSYNTHESIS PROTEIN"/>
    <property type="match status" value="1"/>
</dbReference>
<evidence type="ECO:0000256" key="1">
    <source>
        <dbReference type="ARBA" id="ARBA00001946"/>
    </source>
</evidence>
<proteinExistence type="inferred from homology"/>
<dbReference type="NCBIfam" id="NF045515">
    <property type="entry name" value="Glp_gephyrin"/>
    <property type="match status" value="1"/>
</dbReference>
<dbReference type="UniPathway" id="UPA00344"/>
<dbReference type="GO" id="GO:0046872">
    <property type="term" value="F:metal ion binding"/>
    <property type="evidence" value="ECO:0007669"/>
    <property type="project" value="UniProtKB-UniRule"/>
</dbReference>
<dbReference type="PANTHER" id="PTHR10192:SF5">
    <property type="entry name" value="GEPHYRIN"/>
    <property type="match status" value="1"/>
</dbReference>
<dbReference type="InterPro" id="IPR036688">
    <property type="entry name" value="MoeA_C_domain_IV_sf"/>
</dbReference>
<dbReference type="InterPro" id="IPR036425">
    <property type="entry name" value="MoaB/Mog-like_dom_sf"/>
</dbReference>
<organism evidence="13 14">
    <name type="scientific">Rhodovastum atsumiense</name>
    <dbReference type="NCBI Taxonomy" id="504468"/>
    <lineage>
        <taxon>Bacteria</taxon>
        <taxon>Pseudomonadati</taxon>
        <taxon>Pseudomonadota</taxon>
        <taxon>Alphaproteobacteria</taxon>
        <taxon>Acetobacterales</taxon>
        <taxon>Acetobacteraceae</taxon>
        <taxon>Rhodovastum</taxon>
    </lineage>
</organism>
<dbReference type="AlphaFoldDB" id="A0A5M6J2N5"/>
<dbReference type="Gene3D" id="2.40.340.10">
    <property type="entry name" value="MoeA, C-terminal, domain IV"/>
    <property type="match status" value="1"/>
</dbReference>
<evidence type="ECO:0000259" key="12">
    <source>
        <dbReference type="SMART" id="SM00852"/>
    </source>
</evidence>
<evidence type="ECO:0000256" key="6">
    <source>
        <dbReference type="ARBA" id="ARBA00022679"/>
    </source>
</evidence>
<dbReference type="Pfam" id="PF03454">
    <property type="entry name" value="MoeA_C"/>
    <property type="match status" value="1"/>
</dbReference>
<dbReference type="InterPro" id="IPR005110">
    <property type="entry name" value="MoeA_linker/N"/>
</dbReference>
<keyword evidence="8 11" id="KW-0460">Magnesium</keyword>
<feature type="domain" description="MoaB/Mog" evidence="12">
    <location>
        <begin position="174"/>
        <end position="311"/>
    </location>
</feature>
<dbReference type="Pfam" id="PF00994">
    <property type="entry name" value="MoCF_biosynth"/>
    <property type="match status" value="1"/>
</dbReference>
<comment type="pathway">
    <text evidence="3 11">Cofactor biosynthesis; molybdopterin biosynthesis.</text>
</comment>
<dbReference type="InterPro" id="IPR036135">
    <property type="entry name" value="MoeA_linker/N_sf"/>
</dbReference>